<dbReference type="Gene3D" id="3.40.50.720">
    <property type="entry name" value="NAD(P)-binding Rossmann-like Domain"/>
    <property type="match status" value="1"/>
</dbReference>
<keyword evidence="1" id="KW-0521">NADP</keyword>
<proteinExistence type="predicted"/>
<evidence type="ECO:0000313" key="4">
    <source>
        <dbReference type="EMBL" id="ANV79376.1"/>
    </source>
</evidence>
<dbReference type="InterPro" id="IPR011032">
    <property type="entry name" value="GroES-like_sf"/>
</dbReference>
<dbReference type="SUPFAM" id="SSF50129">
    <property type="entry name" value="GroES-like"/>
    <property type="match status" value="1"/>
</dbReference>
<reference evidence="4" key="2">
    <citation type="journal article" date="2015" name="ISME J.">
        <title>A new class of marine Euryarchaeota group II from the Mediterranean deep chlorophyll maximum.</title>
        <authorList>
            <person name="Martin-Cuadrado A.B."/>
            <person name="Garcia-Heredia I."/>
            <person name="Molto A.G."/>
            <person name="Lopez-Ubeda R."/>
            <person name="Kimes N."/>
            <person name="Lopez-Garcia P."/>
            <person name="Moreira D."/>
            <person name="Rodriguez-Valera F."/>
        </authorList>
    </citation>
    <scope>NUCLEOTIDE SEQUENCE</scope>
</reference>
<dbReference type="GO" id="GO:0044281">
    <property type="term" value="P:small molecule metabolic process"/>
    <property type="evidence" value="ECO:0007669"/>
    <property type="project" value="UniProtKB-ARBA"/>
</dbReference>
<dbReference type="GO" id="GO:0070402">
    <property type="term" value="F:NADPH binding"/>
    <property type="evidence" value="ECO:0007669"/>
    <property type="project" value="TreeGrafter"/>
</dbReference>
<sequence length="339" mass="36991">MPRRLVITKAGSPSVLSVMEMPMPKPKENEVCIEVHFAGINFADTLMRLGLYQPRPPFPFTPGYEVSGVIHSLGKGVKDLQVGQRVVAAMKNGGQASHVISTIERVIPLPDDMSLEKAASMPVTYMTAHHMLHHLGNLKSTDSVLIHGGAGGVGTAALQLCQWAGIEKVWATASGHKADIIKKFGGIPIDRHNEDFVSIIKQATDGRGVDHILDPISGENLKRSLKVLAMGGKVYTYGMSAAAPTSKRSLLKAYFAWRKTPKLDPLKMMTRNQGIFGVHMGTWNNEEVIAEQLKRIMEGIALGKLDPVIDSIFSVEEASKAHQHIHDAKNIGKVLLKFK</sequence>
<feature type="domain" description="Enoyl reductase (ER)" evidence="3">
    <location>
        <begin position="11"/>
        <end position="336"/>
    </location>
</feature>
<evidence type="ECO:0000256" key="1">
    <source>
        <dbReference type="ARBA" id="ARBA00022857"/>
    </source>
</evidence>
<dbReference type="GO" id="GO:0016651">
    <property type="term" value="F:oxidoreductase activity, acting on NAD(P)H"/>
    <property type="evidence" value="ECO:0007669"/>
    <property type="project" value="TreeGrafter"/>
</dbReference>
<evidence type="ECO:0000259" key="3">
    <source>
        <dbReference type="SMART" id="SM00829"/>
    </source>
</evidence>
<dbReference type="SMART" id="SM00829">
    <property type="entry name" value="PKS_ER"/>
    <property type="match status" value="1"/>
</dbReference>
<dbReference type="GO" id="GO:0016616">
    <property type="term" value="F:oxidoreductase activity, acting on the CH-OH group of donors, NAD or NADP as acceptor"/>
    <property type="evidence" value="ECO:0007669"/>
    <property type="project" value="UniProtKB-ARBA"/>
</dbReference>
<dbReference type="InterPro" id="IPR036291">
    <property type="entry name" value="NAD(P)-bd_dom_sf"/>
</dbReference>
<dbReference type="SUPFAM" id="SSF51735">
    <property type="entry name" value="NAD(P)-binding Rossmann-fold domains"/>
    <property type="match status" value="1"/>
</dbReference>
<dbReference type="PANTHER" id="PTHR48106:SF18">
    <property type="entry name" value="QUINONE OXIDOREDUCTASE PIG3"/>
    <property type="match status" value="1"/>
</dbReference>
<dbReference type="PANTHER" id="PTHR48106">
    <property type="entry name" value="QUINONE OXIDOREDUCTASE PIG3-RELATED"/>
    <property type="match status" value="1"/>
</dbReference>
<accession>A0A1B1TAR0</accession>
<dbReference type="Pfam" id="PF13602">
    <property type="entry name" value="ADH_zinc_N_2"/>
    <property type="match status" value="1"/>
</dbReference>
<reference evidence="4" key="1">
    <citation type="submission" date="2014-11" db="EMBL/GenBank/DDBJ databases">
        <authorList>
            <person name="Zhu J."/>
            <person name="Qi W."/>
            <person name="Song R."/>
        </authorList>
    </citation>
    <scope>NUCLEOTIDE SEQUENCE</scope>
</reference>
<evidence type="ECO:0000256" key="2">
    <source>
        <dbReference type="ARBA" id="ARBA00023002"/>
    </source>
</evidence>
<dbReference type="Pfam" id="PF08240">
    <property type="entry name" value="ADH_N"/>
    <property type="match status" value="1"/>
</dbReference>
<keyword evidence="2" id="KW-0560">Oxidoreductase</keyword>
<dbReference type="AlphaFoldDB" id="A0A1B1TAR0"/>
<dbReference type="InterPro" id="IPR013154">
    <property type="entry name" value="ADH-like_N"/>
</dbReference>
<protein>
    <submittedName>
        <fullName evidence="4">Putative NADPH:quinone reductase</fullName>
    </submittedName>
</protein>
<dbReference type="EMBL" id="KP211825">
    <property type="protein sequence ID" value="ANV79376.1"/>
    <property type="molecule type" value="Genomic_DNA"/>
</dbReference>
<dbReference type="InterPro" id="IPR020843">
    <property type="entry name" value="ER"/>
</dbReference>
<dbReference type="Gene3D" id="3.90.180.10">
    <property type="entry name" value="Medium-chain alcohol dehydrogenases, catalytic domain"/>
    <property type="match status" value="1"/>
</dbReference>
<organism evidence="4">
    <name type="scientific">uncultured Poseidoniia archaeon</name>
    <dbReference type="NCBI Taxonomy" id="1697135"/>
    <lineage>
        <taxon>Archaea</taxon>
        <taxon>Methanobacteriati</taxon>
        <taxon>Thermoplasmatota</taxon>
        <taxon>Candidatus Poseidoniia</taxon>
        <taxon>environmental samples</taxon>
    </lineage>
</organism>
<name>A0A1B1TAR0_9ARCH</name>